<gene>
    <name evidence="6" type="primary">LOC115477769</name>
</gene>
<dbReference type="GO" id="GO:0043025">
    <property type="term" value="C:neuronal cell body"/>
    <property type="evidence" value="ECO:0007669"/>
    <property type="project" value="TreeGrafter"/>
</dbReference>
<reference evidence="6" key="1">
    <citation type="submission" date="2025-08" db="UniProtKB">
        <authorList>
            <consortium name="RefSeq"/>
        </authorList>
    </citation>
    <scope>IDENTIFICATION</scope>
</reference>
<keyword evidence="3" id="KW-0472">Membrane</keyword>
<evidence type="ECO:0000256" key="3">
    <source>
        <dbReference type="SAM" id="Phobius"/>
    </source>
</evidence>
<keyword evidence="5" id="KW-1185">Reference proteome</keyword>
<proteinExistence type="predicted"/>
<feature type="transmembrane region" description="Helical" evidence="3">
    <location>
        <begin position="93"/>
        <end position="112"/>
    </location>
</feature>
<dbReference type="PANTHER" id="PTHR21723:SF2">
    <property type="entry name" value="RESISTANCE TO INHIBITORS OF CHOLINESTERASE PROTEIN 3 N-TERMINAL DOMAIN-CONTAINING PROTEIN"/>
    <property type="match status" value="1"/>
</dbReference>
<dbReference type="GO" id="GO:0045202">
    <property type="term" value="C:synapse"/>
    <property type="evidence" value="ECO:0007669"/>
    <property type="project" value="GOC"/>
</dbReference>
<dbReference type="GO" id="GO:0034394">
    <property type="term" value="P:protein localization to cell surface"/>
    <property type="evidence" value="ECO:0007669"/>
    <property type="project" value="TreeGrafter"/>
</dbReference>
<keyword evidence="3" id="KW-1133">Transmembrane helix</keyword>
<dbReference type="GeneID" id="115477769"/>
<feature type="transmembrane region" description="Helical" evidence="3">
    <location>
        <begin position="6"/>
        <end position="27"/>
    </location>
</feature>
<dbReference type="InParanoid" id="A0A6P7Z5C3"/>
<dbReference type="KEGG" id="muo:115477769"/>
<organism evidence="5 6">
    <name type="scientific">Microcaecilia unicolor</name>
    <dbReference type="NCBI Taxonomy" id="1415580"/>
    <lineage>
        <taxon>Eukaryota</taxon>
        <taxon>Metazoa</taxon>
        <taxon>Chordata</taxon>
        <taxon>Craniata</taxon>
        <taxon>Vertebrata</taxon>
        <taxon>Euteleostomi</taxon>
        <taxon>Amphibia</taxon>
        <taxon>Gymnophiona</taxon>
        <taxon>Siphonopidae</taxon>
        <taxon>Microcaecilia</taxon>
    </lineage>
</organism>
<keyword evidence="1" id="KW-0175">Coiled coil</keyword>
<accession>A0A6P7Z5C3</accession>
<feature type="region of interest" description="Disordered" evidence="2">
    <location>
        <begin position="36"/>
        <end position="63"/>
    </location>
</feature>
<evidence type="ECO:0000256" key="1">
    <source>
        <dbReference type="SAM" id="Coils"/>
    </source>
</evidence>
<dbReference type="GO" id="GO:0043005">
    <property type="term" value="C:neuron projection"/>
    <property type="evidence" value="ECO:0007669"/>
    <property type="project" value="TreeGrafter"/>
</dbReference>
<feature type="coiled-coil region" evidence="1">
    <location>
        <begin position="128"/>
        <end position="164"/>
    </location>
</feature>
<dbReference type="PANTHER" id="PTHR21723">
    <property type="entry name" value="RESISTANCE TO INHIBITORS OF CHOLINESTERASE PROTEIN 3 RIC3"/>
    <property type="match status" value="1"/>
</dbReference>
<dbReference type="AlphaFoldDB" id="A0A6P7Z5C3"/>
<dbReference type="InterPro" id="IPR026160">
    <property type="entry name" value="Ric3"/>
</dbReference>
<dbReference type="GO" id="GO:0007271">
    <property type="term" value="P:synaptic transmission, cholinergic"/>
    <property type="evidence" value="ECO:0007669"/>
    <property type="project" value="TreeGrafter"/>
</dbReference>
<evidence type="ECO:0000259" key="4">
    <source>
        <dbReference type="Pfam" id="PF15361"/>
    </source>
</evidence>
<dbReference type="OrthoDB" id="9904035at2759"/>
<dbReference type="RefSeq" id="XP_030070705.1">
    <property type="nucleotide sequence ID" value="XM_030214845.1"/>
</dbReference>
<sequence>MALSPFHQVLFALSLGLCVFVVLPRLFGGAEVGRAARESPGRLPPFRRGKDNIGSGHQNLGHQEGKTYENMQHVRNALEENMKNERTKGNRKGLTFTLMPLYAIGVGVFAAYKFVKIKSKEEESASRKAKNEDDIKTKETEHQLLELEQRLAQTEMMLNSLLSQLDPLSNCVNVLANDQRDEIMTQLQSIRQLMKESAINKSELNHDDS</sequence>
<keyword evidence="3" id="KW-0812">Transmembrane</keyword>
<dbReference type="InterPro" id="IPR032763">
    <property type="entry name" value="RIC3_N"/>
</dbReference>
<dbReference type="Pfam" id="PF15361">
    <property type="entry name" value="RIC3"/>
    <property type="match status" value="1"/>
</dbReference>
<evidence type="ECO:0000256" key="2">
    <source>
        <dbReference type="SAM" id="MobiDB-lite"/>
    </source>
</evidence>
<protein>
    <submittedName>
        <fullName evidence="6">Coiled-coil domain-containing protein 107-like</fullName>
    </submittedName>
</protein>
<evidence type="ECO:0000313" key="6">
    <source>
        <dbReference type="RefSeq" id="XP_030070705.1"/>
    </source>
</evidence>
<feature type="domain" description="Resistance to inhibitors of cholinesterase protein 3 N-terminal" evidence="4">
    <location>
        <begin position="17"/>
        <end position="163"/>
    </location>
</feature>
<name>A0A6P7Z5C3_9AMPH</name>
<evidence type="ECO:0000313" key="5">
    <source>
        <dbReference type="Proteomes" id="UP000515156"/>
    </source>
</evidence>
<dbReference type="Proteomes" id="UP000515156">
    <property type="component" value="Chromosome 9"/>
</dbReference>